<proteinExistence type="predicted"/>
<feature type="domain" description="Resolvase/invertase-type recombinase catalytic" evidence="7">
    <location>
        <begin position="12"/>
        <end position="164"/>
    </location>
</feature>
<dbReference type="AlphaFoldDB" id="A0A7V7TVS3"/>
<dbReference type="InterPro" id="IPR025827">
    <property type="entry name" value="Zn_ribbon_recom_dom"/>
</dbReference>
<name>A0A7V7TVS3_9HYPH</name>
<protein>
    <submittedName>
        <fullName evidence="9">Recombinase family protein</fullName>
    </submittedName>
</protein>
<dbReference type="GO" id="GO:0000150">
    <property type="term" value="F:DNA strand exchange activity"/>
    <property type="evidence" value="ECO:0007669"/>
    <property type="project" value="InterPro"/>
</dbReference>
<organism evidence="9 10">
    <name type="scientific">Plantimonas leprariae</name>
    <dbReference type="NCBI Taxonomy" id="2615207"/>
    <lineage>
        <taxon>Bacteria</taxon>
        <taxon>Pseudomonadati</taxon>
        <taxon>Pseudomonadota</taxon>
        <taxon>Alphaproteobacteria</taxon>
        <taxon>Hyphomicrobiales</taxon>
        <taxon>Aurantimonadaceae</taxon>
        <taxon>Plantimonas</taxon>
    </lineage>
</organism>
<dbReference type="InterPro" id="IPR050639">
    <property type="entry name" value="SSR_resolvase"/>
</dbReference>
<dbReference type="PROSITE" id="PS51736">
    <property type="entry name" value="RECOMBINASES_3"/>
    <property type="match status" value="1"/>
</dbReference>
<dbReference type="PANTHER" id="PTHR30461">
    <property type="entry name" value="DNA-INVERTASE FROM LAMBDOID PROPHAGE"/>
    <property type="match status" value="1"/>
</dbReference>
<dbReference type="CDD" id="cd00338">
    <property type="entry name" value="Ser_Recombinase"/>
    <property type="match status" value="1"/>
</dbReference>
<evidence type="ECO:0000256" key="3">
    <source>
        <dbReference type="ARBA" id="ARBA00023172"/>
    </source>
</evidence>
<feature type="domain" description="Recombinase" evidence="8">
    <location>
        <begin position="168"/>
        <end position="301"/>
    </location>
</feature>
<dbReference type="InterPro" id="IPR011109">
    <property type="entry name" value="DNA_bind_recombinase_dom"/>
</dbReference>
<comment type="caution">
    <text evidence="9">The sequence shown here is derived from an EMBL/GenBank/DDBJ whole genome shotgun (WGS) entry which is preliminary data.</text>
</comment>
<dbReference type="GO" id="GO:0015074">
    <property type="term" value="P:DNA integration"/>
    <property type="evidence" value="ECO:0007669"/>
    <property type="project" value="UniProtKB-KW"/>
</dbReference>
<keyword evidence="1" id="KW-0229">DNA integration</keyword>
<feature type="coiled-coil region" evidence="6">
    <location>
        <begin position="399"/>
        <end position="462"/>
    </location>
</feature>
<evidence type="ECO:0000256" key="5">
    <source>
        <dbReference type="PROSITE-ProRule" id="PRU10137"/>
    </source>
</evidence>
<dbReference type="Pfam" id="PF13408">
    <property type="entry name" value="Zn_ribbon_recom"/>
    <property type="match status" value="1"/>
</dbReference>
<gene>
    <name evidence="9" type="ORF">F6X38_15495</name>
</gene>
<evidence type="ECO:0000259" key="7">
    <source>
        <dbReference type="PROSITE" id="PS51736"/>
    </source>
</evidence>
<keyword evidence="3" id="KW-0233">DNA recombination</keyword>
<feature type="active site" description="O-(5'-phospho-DNA)-serine intermediate" evidence="4 5">
    <location>
        <position position="20"/>
    </location>
</feature>
<sequence>MPVIAAPGKVRRAALYLRVSTGRQAEGDVSLPSQRRLTRGHCEREGWIVADEYVEPGVSATDDRRPAFQALMDRACDVDRPYDVIVVHAFSRFYRNGAEMELAIRKLGRHGVEVVSITQPTGTDPSAEMMRQIIGIFDEYTSKENGKQVTRAMRENARQGFWNGASPPLGYQIIEAERRGAKIKKRLAVDPVEAETVRLIFRLYLDGDPATGTPPLGIKEAVKWLNGRGFATKRGGTFGVGALHHILTNTVYVGRWRYNVRNKATGEKRGEDEIVTIAVPRIVEDAAFEAVQAKLAANNPRVSPVRIASGPILLTGLATCSHCGGGMTQRTGTSRSGRVYAYYNCASRAQRGPTACRGNSIPMAHLDDLVLKALEERLFAPERLAEVLSALVARRAARAEAVDGRLLQLQTEVAAAEDKLRRLYKLVEDGLAELDDILRERIAVLKADREKAQGAFERARAQSGGNVKINPEKVAAFAKLMREVLAAGDTPARKAYLRAILSAVEVDAATVRIVGSRDVLHAAVAGTPAAGEVVQFTGPKWRTRQDSNL</sequence>
<reference evidence="9 10" key="1">
    <citation type="submission" date="2019-09" db="EMBL/GenBank/DDBJ databases">
        <title>YIM 132180 draft genome.</title>
        <authorList>
            <person name="Zhang K."/>
        </authorList>
    </citation>
    <scope>NUCLEOTIDE SEQUENCE [LARGE SCALE GENOMIC DNA]</scope>
    <source>
        <strain evidence="9 10">YIM 132180</strain>
    </source>
</reference>
<evidence type="ECO:0000256" key="6">
    <source>
        <dbReference type="SAM" id="Coils"/>
    </source>
</evidence>
<evidence type="ECO:0000256" key="1">
    <source>
        <dbReference type="ARBA" id="ARBA00022908"/>
    </source>
</evidence>
<dbReference type="InterPro" id="IPR006118">
    <property type="entry name" value="Recombinase_CS"/>
</dbReference>
<dbReference type="Gene3D" id="3.90.1750.20">
    <property type="entry name" value="Putative Large Serine Recombinase, Chain B, Domain 2"/>
    <property type="match status" value="1"/>
</dbReference>
<dbReference type="InterPro" id="IPR038109">
    <property type="entry name" value="DNA_bind_recomb_sf"/>
</dbReference>
<dbReference type="PROSITE" id="PS00397">
    <property type="entry name" value="RECOMBINASES_1"/>
    <property type="match status" value="1"/>
</dbReference>
<keyword evidence="6" id="KW-0175">Coiled coil</keyword>
<dbReference type="InterPro" id="IPR036162">
    <property type="entry name" value="Resolvase-like_N_sf"/>
</dbReference>
<evidence type="ECO:0000256" key="4">
    <source>
        <dbReference type="PIRSR" id="PIRSR606118-50"/>
    </source>
</evidence>
<accession>A0A7V7TVS3</accession>
<keyword evidence="10" id="KW-1185">Reference proteome</keyword>
<dbReference type="EMBL" id="VZDO01000013">
    <property type="protein sequence ID" value="KAB0678556.1"/>
    <property type="molecule type" value="Genomic_DNA"/>
</dbReference>
<dbReference type="InterPro" id="IPR006119">
    <property type="entry name" value="Resolv_N"/>
</dbReference>
<dbReference type="Pfam" id="PF00239">
    <property type="entry name" value="Resolvase"/>
    <property type="match status" value="1"/>
</dbReference>
<dbReference type="Pfam" id="PF07508">
    <property type="entry name" value="Recombinase"/>
    <property type="match status" value="1"/>
</dbReference>
<dbReference type="Gene3D" id="3.40.50.1390">
    <property type="entry name" value="Resolvase, N-terminal catalytic domain"/>
    <property type="match status" value="1"/>
</dbReference>
<dbReference type="Proteomes" id="UP000432089">
    <property type="component" value="Unassembled WGS sequence"/>
</dbReference>
<evidence type="ECO:0000256" key="2">
    <source>
        <dbReference type="ARBA" id="ARBA00023125"/>
    </source>
</evidence>
<dbReference type="SMART" id="SM00857">
    <property type="entry name" value="Resolvase"/>
    <property type="match status" value="1"/>
</dbReference>
<keyword evidence="2" id="KW-0238">DNA-binding</keyword>
<evidence type="ECO:0000313" key="9">
    <source>
        <dbReference type="EMBL" id="KAB0678556.1"/>
    </source>
</evidence>
<evidence type="ECO:0000313" key="10">
    <source>
        <dbReference type="Proteomes" id="UP000432089"/>
    </source>
</evidence>
<dbReference type="SUPFAM" id="SSF53041">
    <property type="entry name" value="Resolvase-like"/>
    <property type="match status" value="1"/>
</dbReference>
<dbReference type="PROSITE" id="PS51737">
    <property type="entry name" value="RECOMBINASE_DNA_BIND"/>
    <property type="match status" value="1"/>
</dbReference>
<dbReference type="GO" id="GO:0003677">
    <property type="term" value="F:DNA binding"/>
    <property type="evidence" value="ECO:0007669"/>
    <property type="project" value="UniProtKB-KW"/>
</dbReference>
<evidence type="ECO:0000259" key="8">
    <source>
        <dbReference type="PROSITE" id="PS51737"/>
    </source>
</evidence>
<dbReference type="PANTHER" id="PTHR30461:SF23">
    <property type="entry name" value="DNA RECOMBINASE-RELATED"/>
    <property type="match status" value="1"/>
</dbReference>